<keyword evidence="2" id="KW-1185">Reference proteome</keyword>
<reference evidence="1 2" key="1">
    <citation type="submission" date="2024-09" db="EMBL/GenBank/DDBJ databases">
        <title>Chromosome-scale assembly of Riccia fluitans.</title>
        <authorList>
            <person name="Paukszto L."/>
            <person name="Sawicki J."/>
            <person name="Karawczyk K."/>
            <person name="Piernik-Szablinska J."/>
            <person name="Szczecinska M."/>
            <person name="Mazdziarz M."/>
        </authorList>
    </citation>
    <scope>NUCLEOTIDE SEQUENCE [LARGE SCALE GENOMIC DNA]</scope>
    <source>
        <strain evidence="1">Rf_01</strain>
        <tissue evidence="1">Aerial parts of the thallus</tissue>
    </source>
</reference>
<organism evidence="1 2">
    <name type="scientific">Riccia fluitans</name>
    <dbReference type="NCBI Taxonomy" id="41844"/>
    <lineage>
        <taxon>Eukaryota</taxon>
        <taxon>Viridiplantae</taxon>
        <taxon>Streptophyta</taxon>
        <taxon>Embryophyta</taxon>
        <taxon>Marchantiophyta</taxon>
        <taxon>Marchantiopsida</taxon>
        <taxon>Marchantiidae</taxon>
        <taxon>Marchantiales</taxon>
        <taxon>Ricciaceae</taxon>
        <taxon>Riccia</taxon>
    </lineage>
</organism>
<dbReference type="AlphaFoldDB" id="A0ABD1XW63"/>
<evidence type="ECO:0000313" key="2">
    <source>
        <dbReference type="Proteomes" id="UP001605036"/>
    </source>
</evidence>
<proteinExistence type="predicted"/>
<comment type="caution">
    <text evidence="1">The sequence shown here is derived from an EMBL/GenBank/DDBJ whole genome shotgun (WGS) entry which is preliminary data.</text>
</comment>
<dbReference type="Proteomes" id="UP001605036">
    <property type="component" value="Unassembled WGS sequence"/>
</dbReference>
<evidence type="ECO:0000313" key="1">
    <source>
        <dbReference type="EMBL" id="KAL2612166.1"/>
    </source>
</evidence>
<dbReference type="EMBL" id="JBHFFA010000007">
    <property type="protein sequence ID" value="KAL2612166.1"/>
    <property type="molecule type" value="Genomic_DNA"/>
</dbReference>
<protein>
    <submittedName>
        <fullName evidence="1">Uncharacterized protein</fullName>
    </submittedName>
</protein>
<gene>
    <name evidence="1" type="ORF">R1flu_023858</name>
</gene>
<accession>A0ABD1XW63</accession>
<sequence length="71" mass="7980">MNALPSLYMPGHFAGWCRDDVRLKPESETTPEDDTLGAGSIVGRGRYLSLRRMGPRPEKQKTLQRNGFFGI</sequence>
<name>A0ABD1XW63_9MARC</name>